<keyword evidence="1" id="KW-0175">Coiled coil</keyword>
<protein>
    <recommendedName>
        <fullName evidence="4">Tetratricopeptide repeat protein</fullName>
    </recommendedName>
</protein>
<organism evidence="2 3">
    <name type="scientific">Virgisporangium aliadipatigenens</name>
    <dbReference type="NCBI Taxonomy" id="741659"/>
    <lineage>
        <taxon>Bacteria</taxon>
        <taxon>Bacillati</taxon>
        <taxon>Actinomycetota</taxon>
        <taxon>Actinomycetes</taxon>
        <taxon>Micromonosporales</taxon>
        <taxon>Micromonosporaceae</taxon>
        <taxon>Virgisporangium</taxon>
    </lineage>
</organism>
<dbReference type="Proteomes" id="UP000619260">
    <property type="component" value="Unassembled WGS sequence"/>
</dbReference>
<dbReference type="Pfam" id="PF13374">
    <property type="entry name" value="TPR_10"/>
    <property type="match status" value="1"/>
</dbReference>
<dbReference type="AlphaFoldDB" id="A0A8J3YKC3"/>
<evidence type="ECO:0000256" key="1">
    <source>
        <dbReference type="SAM" id="Coils"/>
    </source>
</evidence>
<dbReference type="InterPro" id="IPR019734">
    <property type="entry name" value="TPR_rpt"/>
</dbReference>
<comment type="caution">
    <text evidence="2">The sequence shown here is derived from an EMBL/GenBank/DDBJ whole genome shotgun (WGS) entry which is preliminary data.</text>
</comment>
<name>A0A8J3YKC3_9ACTN</name>
<gene>
    <name evidence="2" type="ORF">Val02_23870</name>
</gene>
<evidence type="ECO:0000313" key="3">
    <source>
        <dbReference type="Proteomes" id="UP000619260"/>
    </source>
</evidence>
<evidence type="ECO:0008006" key="4">
    <source>
        <dbReference type="Google" id="ProtNLM"/>
    </source>
</evidence>
<dbReference type="SMART" id="SM00028">
    <property type="entry name" value="TPR"/>
    <property type="match status" value="5"/>
</dbReference>
<feature type="coiled-coil region" evidence="1">
    <location>
        <begin position="283"/>
        <end position="310"/>
    </location>
</feature>
<dbReference type="SUPFAM" id="SSF48452">
    <property type="entry name" value="TPR-like"/>
    <property type="match status" value="3"/>
</dbReference>
<sequence>MTERLTRTVVLSVVGGSGRLIDRIEALRAAPHEAWERPDELPATLRTVADELAGHGRPDLALLGYTELLPLYRQLVAAHPQLYRQSLASALTAAVRLLVQREQWAEALPLAEEAAEAWLGLVDTVDHAADSAADAAWRRTDLCGRLGRHEEALASAAAEVAQAQARPERSTGKEKALAIAHARGHYADRLAAVGRYEEALEISTDNLRYHRTRSTPAANAATLVALEIFAHGRRLAACRRYDEAFEAYTETVAVIRDDAPEHGSGRHDVGAVLNNVAGRLVELGRHREALAAAEEAVAIMRDEVATARAKYRRNEARLRRPDDDESADWLPRDWPSLRRMWRRARRGPELDLCRILNTFGMRLHAVGRDDEALRALTEAVDLAHGNLTDDPPAVGPVLAVLLNNRSIVLSALDRPEPAVQDARRAVPLAGAGPIQAHTRTNLAIALSTMNRHAAALEATSAAVELLRRFFHAEPDLEGELADALAEHSRVRSRRGEHDRAREAADEAVARFRRLAGRDPARYGDDLARALVLSAEAWAAAGEPERARTDAAEATELYRPRAAEYPERYARHLGRAGAVA</sequence>
<evidence type="ECO:0000313" key="2">
    <source>
        <dbReference type="EMBL" id="GIJ45501.1"/>
    </source>
</evidence>
<dbReference type="InterPro" id="IPR011990">
    <property type="entry name" value="TPR-like_helical_dom_sf"/>
</dbReference>
<dbReference type="EMBL" id="BOPF01000007">
    <property type="protein sequence ID" value="GIJ45501.1"/>
    <property type="molecule type" value="Genomic_DNA"/>
</dbReference>
<reference evidence="2" key="1">
    <citation type="submission" date="2021-01" db="EMBL/GenBank/DDBJ databases">
        <title>Whole genome shotgun sequence of Virgisporangium aliadipatigenens NBRC 105644.</title>
        <authorList>
            <person name="Komaki H."/>
            <person name="Tamura T."/>
        </authorList>
    </citation>
    <scope>NUCLEOTIDE SEQUENCE</scope>
    <source>
        <strain evidence="2">NBRC 105644</strain>
    </source>
</reference>
<proteinExistence type="predicted"/>
<accession>A0A8J3YKC3</accession>
<dbReference type="RefSeq" id="WP_203899039.1">
    <property type="nucleotide sequence ID" value="NZ_BOPF01000007.1"/>
</dbReference>
<dbReference type="Gene3D" id="1.25.40.10">
    <property type="entry name" value="Tetratricopeptide repeat domain"/>
    <property type="match status" value="4"/>
</dbReference>
<keyword evidence="3" id="KW-1185">Reference proteome</keyword>